<sequence>MFFADLRILKGKVVVTDGRALLLTAAYLGVCGFKAHRKAPEAVLAAFTEWKFRIDKSVTKENAAAYFLAQKTTDDKRLERGLVFYAQLVLRVQMDIATKENRAKARANKKAIEARDIKLKALKNHVKELTNVNPADSVLKLGLASLDLPVETRMLIDTLDSEVNAKRIAKGEEMKFCNSKRLASHVFLDLMHMKLVTDKKIQETCLLPCYSEEERRSMCGLVSSALLSASGKKPIATIFGEYLSRQRVKTVLTKLLTTEQTETRRAAKEFFHILNEGGAEILKACLSVVEAADRTSRRHYELEKLCKTAAPFNQKLWKAVQSETVDVEDNVQANQIHMLEVQVEKDKEENERKRKAQLENEEKLAKLKQQKLDKEHADWLEAVKGVEEQNKIIAQEHKSVVDEQRFFGIQCIVIAYPVLDWEMTKPTESMKEEEVEITYVEEADWEAETGEGKTEPPEKPETGTQVKEENDSTQKRKSSPHVKLRMSRMPFLSKIPIKDKKRLLLANEDEDEVPVAASPHLTVEGGRKQKAATDVNSLERGELPGEEDFLDDDKEEEDDDTKDADFQMKDGSDESDEDNDEEEEEDD</sequence>
<feature type="coiled-coil region" evidence="1">
    <location>
        <begin position="336"/>
        <end position="378"/>
    </location>
</feature>
<feature type="compositionally biased region" description="Basic residues" evidence="2">
    <location>
        <begin position="475"/>
        <end position="486"/>
    </location>
</feature>
<evidence type="ECO:0000256" key="1">
    <source>
        <dbReference type="SAM" id="Coils"/>
    </source>
</evidence>
<keyword evidence="1" id="KW-0175">Coiled coil</keyword>
<dbReference type="VEuPathDB" id="CryptoDB:Cvel_23007"/>
<organism evidence="3">
    <name type="scientific">Chromera velia CCMP2878</name>
    <dbReference type="NCBI Taxonomy" id="1169474"/>
    <lineage>
        <taxon>Eukaryota</taxon>
        <taxon>Sar</taxon>
        <taxon>Alveolata</taxon>
        <taxon>Colpodellida</taxon>
        <taxon>Chromeraceae</taxon>
        <taxon>Chromera</taxon>
    </lineage>
</organism>
<feature type="compositionally biased region" description="Basic and acidic residues" evidence="2">
    <location>
        <begin position="563"/>
        <end position="572"/>
    </location>
</feature>
<gene>
    <name evidence="3" type="ORF">Cvel_23007</name>
</gene>
<accession>A0A0G4GR39</accession>
<reference evidence="3" key="1">
    <citation type="submission" date="2014-11" db="EMBL/GenBank/DDBJ databases">
        <authorList>
            <person name="Otto D Thomas"/>
            <person name="Naeem Raeece"/>
        </authorList>
    </citation>
    <scope>NUCLEOTIDE SEQUENCE</scope>
</reference>
<evidence type="ECO:0000256" key="2">
    <source>
        <dbReference type="SAM" id="MobiDB-lite"/>
    </source>
</evidence>
<feature type="region of interest" description="Disordered" evidence="2">
    <location>
        <begin position="507"/>
        <end position="587"/>
    </location>
</feature>
<dbReference type="EMBL" id="CDMZ01001461">
    <property type="protein sequence ID" value="CEM32983.1"/>
    <property type="molecule type" value="Genomic_DNA"/>
</dbReference>
<name>A0A0G4GR39_9ALVE</name>
<feature type="region of interest" description="Disordered" evidence="2">
    <location>
        <begin position="442"/>
        <end position="489"/>
    </location>
</feature>
<evidence type="ECO:0000313" key="3">
    <source>
        <dbReference type="EMBL" id="CEM32983.1"/>
    </source>
</evidence>
<proteinExistence type="predicted"/>
<feature type="compositionally biased region" description="Basic and acidic residues" evidence="2">
    <location>
        <begin position="450"/>
        <end position="474"/>
    </location>
</feature>
<dbReference type="AlphaFoldDB" id="A0A0G4GR39"/>
<dbReference type="PhylomeDB" id="A0A0G4GR39"/>
<feature type="compositionally biased region" description="Acidic residues" evidence="2">
    <location>
        <begin position="544"/>
        <end position="562"/>
    </location>
</feature>
<protein>
    <submittedName>
        <fullName evidence="3">Uncharacterized protein</fullName>
    </submittedName>
</protein>
<feature type="compositionally biased region" description="Acidic residues" evidence="2">
    <location>
        <begin position="573"/>
        <end position="587"/>
    </location>
</feature>